<sequence>MTKTSDKKVSAGDTATRQLTEEEVRNWLINHPDFLTNNADLLTTVIPPERVSGDSVVDMQSFLVNRLQKEVTHLTMLQDDFVEAARINMHTQDMVHASIQAILCASSLAHFVHILTQDLPELLEIDVITLCVEDGPIPLPDMTGLQRLKEGSIDRAPWRNQVILLRPDAPKSKAIFGPAKDLVQSDALIKLEVPSLHAQAMIAFGSRQEGHFHEDQATDLLLFLAIAIQSCLQMWLEQKPA</sequence>
<dbReference type="AlphaFoldDB" id="A0A6L8W2Z5"/>
<evidence type="ECO:0000313" key="1">
    <source>
        <dbReference type="EMBL" id="MZR29436.1"/>
    </source>
</evidence>
<name>A0A6L8W2Z5_9PROT</name>
<proteinExistence type="predicted"/>
<dbReference type="PANTHER" id="PTHR38765">
    <property type="entry name" value="DUF484 DOMAIN-CONTAINING PROTEIN"/>
    <property type="match status" value="1"/>
</dbReference>
<dbReference type="Pfam" id="PF04340">
    <property type="entry name" value="DUF484"/>
    <property type="match status" value="1"/>
</dbReference>
<reference evidence="1 2" key="1">
    <citation type="submission" date="2019-12" db="EMBL/GenBank/DDBJ databases">
        <title>Snethiella sp. nov. sp. isolated from sea sand.</title>
        <authorList>
            <person name="Kim J."/>
            <person name="Jeong S.E."/>
            <person name="Jung H.S."/>
            <person name="Jeon C.O."/>
        </authorList>
    </citation>
    <scope>NUCLEOTIDE SEQUENCE [LARGE SCALE GENOMIC DNA]</scope>
    <source>
        <strain evidence="1 2">DP05</strain>
    </source>
</reference>
<dbReference type="EMBL" id="WTUW01000001">
    <property type="protein sequence ID" value="MZR29436.1"/>
    <property type="molecule type" value="Genomic_DNA"/>
</dbReference>
<accession>A0A6L8W2Z5</accession>
<keyword evidence="2" id="KW-1185">Reference proteome</keyword>
<gene>
    <name evidence="1" type="ORF">GQE98_02195</name>
</gene>
<evidence type="ECO:0000313" key="2">
    <source>
        <dbReference type="Proteomes" id="UP000476030"/>
    </source>
</evidence>
<comment type="caution">
    <text evidence="1">The sequence shown here is derived from an EMBL/GenBank/DDBJ whole genome shotgun (WGS) entry which is preliminary data.</text>
</comment>
<dbReference type="InterPro" id="IPR007435">
    <property type="entry name" value="DUF484"/>
</dbReference>
<organism evidence="1 2">
    <name type="scientific">Sneathiella litorea</name>
    <dbReference type="NCBI Taxonomy" id="2606216"/>
    <lineage>
        <taxon>Bacteria</taxon>
        <taxon>Pseudomonadati</taxon>
        <taxon>Pseudomonadota</taxon>
        <taxon>Alphaproteobacteria</taxon>
        <taxon>Sneathiellales</taxon>
        <taxon>Sneathiellaceae</taxon>
        <taxon>Sneathiella</taxon>
    </lineage>
</organism>
<dbReference type="Proteomes" id="UP000476030">
    <property type="component" value="Unassembled WGS sequence"/>
</dbReference>
<protein>
    <submittedName>
        <fullName evidence="1">DUF484 family protein</fullName>
    </submittedName>
</protein>
<dbReference type="Gene3D" id="3.30.450.40">
    <property type="match status" value="1"/>
</dbReference>
<dbReference type="RefSeq" id="WP_161313907.1">
    <property type="nucleotide sequence ID" value="NZ_WTUW01000001.1"/>
</dbReference>
<dbReference type="InterPro" id="IPR029016">
    <property type="entry name" value="GAF-like_dom_sf"/>
</dbReference>
<dbReference type="PANTHER" id="PTHR38765:SF1">
    <property type="entry name" value="DUF484 DOMAIN-CONTAINING PROTEIN"/>
    <property type="match status" value="1"/>
</dbReference>